<dbReference type="CDD" id="cd09739">
    <property type="entry name" value="Cas6_I-F"/>
    <property type="match status" value="1"/>
</dbReference>
<dbReference type="EMBL" id="SUNE01000009">
    <property type="protein sequence ID" value="MDG5900999.1"/>
    <property type="molecule type" value="Genomic_DNA"/>
</dbReference>
<dbReference type="GO" id="GO:0004519">
    <property type="term" value="F:endonuclease activity"/>
    <property type="evidence" value="ECO:0007669"/>
    <property type="project" value="InterPro"/>
</dbReference>
<accession>A0AAW6QYC0</accession>
<sequence>MQRYYFMVRFLPQEANLALLMGRCISVMHGYICKHEIKGLGVTFPAWSDASIGNIIAFVHSDKTVLSELKQQSYFQDMKECGFFSLGNVDVVPDDCAEVMFKRNQAIAKIFVGEARRRLKRLEKRALARGETFNPIKNTQLREFNIFHRIAMSSGSNKQDYLLHIQKMVAKKQTEPLFSSYGFASNLQLNGTVPELSRLVDKI</sequence>
<dbReference type="InterPro" id="IPR013396">
    <property type="entry name" value="CRISPR-assoc_prot_Csy4"/>
</dbReference>
<comment type="caution">
    <text evidence="1">The sequence shown here is derived from an EMBL/GenBank/DDBJ whole genome shotgun (WGS) entry which is preliminary data.</text>
</comment>
<dbReference type="Proteomes" id="UP001152518">
    <property type="component" value="Unassembled WGS sequence"/>
</dbReference>
<name>A0AAW6QYC0_9GAMM</name>
<dbReference type="InterPro" id="IPR042564">
    <property type="entry name" value="CRISPR-Cas6/Csy4_sf"/>
</dbReference>
<dbReference type="GO" id="GO:0043571">
    <property type="term" value="P:maintenance of CRISPR repeat elements"/>
    <property type="evidence" value="ECO:0007669"/>
    <property type="project" value="InterPro"/>
</dbReference>
<dbReference type="NCBIfam" id="TIGR02563">
    <property type="entry name" value="cas_Csy4"/>
    <property type="match status" value="1"/>
</dbReference>
<evidence type="ECO:0000313" key="1">
    <source>
        <dbReference type="EMBL" id="MDG5900999.1"/>
    </source>
</evidence>
<organism evidence="1">
    <name type="scientific">Shewanella xiamenensis</name>
    <dbReference type="NCBI Taxonomy" id="332186"/>
    <lineage>
        <taxon>Bacteria</taxon>
        <taxon>Pseudomonadati</taxon>
        <taxon>Pseudomonadota</taxon>
        <taxon>Gammaproteobacteria</taxon>
        <taxon>Alteromonadales</taxon>
        <taxon>Shewanellaceae</taxon>
        <taxon>Shewanella</taxon>
    </lineage>
</organism>
<proteinExistence type="predicted"/>
<dbReference type="RefSeq" id="WP_224021278.1">
    <property type="nucleotide sequence ID" value="NZ_AP025014.1"/>
</dbReference>
<reference evidence="1" key="2">
    <citation type="submission" date="2019-04" db="EMBL/GenBank/DDBJ databases">
        <authorList>
            <person name="Zou H."/>
        </authorList>
    </citation>
    <scope>NUCLEOTIDE SEQUENCE</scope>
    <source>
        <strain evidence="1">2015oxa</strain>
    </source>
</reference>
<gene>
    <name evidence="1" type="primary">cas6f</name>
    <name evidence="1" type="ORF">E2650_14085</name>
</gene>
<reference evidence="1" key="1">
    <citation type="journal article" date="2019" name="Int J Environ Res Public Health">
        <title>Characterization of Chromosome-Mediated BlaOXA-894 in Shewanella xiamenensis Isolated from Pig Wastewater.</title>
        <authorList>
            <person name="Zou H."/>
            <person name="Zhou Z."/>
            <person name="Xia H."/>
            <person name="Zhao Q."/>
            <person name="Li X."/>
        </authorList>
    </citation>
    <scope>NUCLEOTIDE SEQUENCE</scope>
    <source>
        <strain evidence="1">2015oxa</strain>
    </source>
</reference>
<protein>
    <submittedName>
        <fullName evidence="1">Type I-F CRISPR-associated endoribonuclease Cas6/Csy4</fullName>
    </submittedName>
</protein>
<dbReference type="Gene3D" id="3.30.70.2540">
    <property type="entry name" value="CRISPR-associated endoribonuclease Cas6/Csy4"/>
    <property type="match status" value="1"/>
</dbReference>
<dbReference type="AlphaFoldDB" id="A0AAW6QYC0"/>
<dbReference type="Pfam" id="PF09618">
    <property type="entry name" value="Cas_Csy4"/>
    <property type="match status" value="1"/>
</dbReference>